<dbReference type="InterPro" id="IPR058637">
    <property type="entry name" value="YknX-like_C"/>
</dbReference>
<dbReference type="SUPFAM" id="SSF111369">
    <property type="entry name" value="HlyD-like secretion proteins"/>
    <property type="match status" value="1"/>
</dbReference>
<evidence type="ECO:0000259" key="2">
    <source>
        <dbReference type="Pfam" id="PF25876"/>
    </source>
</evidence>
<dbReference type="EMBL" id="BMXF01000002">
    <property type="protein sequence ID" value="GHB73889.1"/>
    <property type="molecule type" value="Genomic_DNA"/>
</dbReference>
<evidence type="ECO:0000313" key="6">
    <source>
        <dbReference type="EMBL" id="GHB73889.1"/>
    </source>
</evidence>
<dbReference type="GO" id="GO:0046677">
    <property type="term" value="P:response to antibiotic"/>
    <property type="evidence" value="ECO:0007669"/>
    <property type="project" value="TreeGrafter"/>
</dbReference>
<dbReference type="GO" id="GO:0022857">
    <property type="term" value="F:transmembrane transporter activity"/>
    <property type="evidence" value="ECO:0007669"/>
    <property type="project" value="InterPro"/>
</dbReference>
<sequence length="399" mass="43679">MTTDKRIYLSPVYLKDHCHLPDPLNKDVHNPSFMNKKSILFRLGLLAGFAALGACGGKEEKPTPPAEVPVATTRVERGEAVAYDEYPATAQALKVVEVRAMASGYVTGMYFEDGQHVRKGQKLYQIDQQQVQASVDQATANLRVAESNERLAQKDAERYMELDKNEAIAKQVLDNSLARLETAKLQVQAARATVQQSRSGLKYTTVSAPISGTIGISQVQLGALVTSNQTLLNTLSTDDPMAVDFGVDQKEIVRFTKLLAQTKNPLDSTFQLTMPDGSRYPHTGKIELLDRAVDAQTGTIKTRLIFPNPNGMLKAGMTVNIRVKASESGSSLLIPKKALVEQMGEYFVYVVQGDSAIQQKVQTGTTIRDQIVIREGLDEGAEIVTEGIQKLKNGAKVKR</sequence>
<feature type="domain" description="YknX-like C-terminal permuted SH3-like" evidence="5">
    <location>
        <begin position="333"/>
        <end position="398"/>
    </location>
</feature>
<feature type="domain" description="Multidrug resistance protein MdtA-like beta-barrel" evidence="4">
    <location>
        <begin position="240"/>
        <end position="325"/>
    </location>
</feature>
<evidence type="ECO:0000259" key="3">
    <source>
        <dbReference type="Pfam" id="PF25917"/>
    </source>
</evidence>
<dbReference type="Proteomes" id="UP000598271">
    <property type="component" value="Unassembled WGS sequence"/>
</dbReference>
<name>A0A8J3D803_9BACT</name>
<accession>A0A8J3D803</accession>
<proteinExistence type="inferred from homology"/>
<evidence type="ECO:0000313" key="7">
    <source>
        <dbReference type="Proteomes" id="UP000598271"/>
    </source>
</evidence>
<gene>
    <name evidence="6" type="ORF">GCM10007390_30120</name>
</gene>
<reference evidence="6 7" key="1">
    <citation type="journal article" date="2014" name="Int. J. Syst. Evol. Microbiol.">
        <title>Complete genome sequence of Corynebacterium casei LMG S-19264T (=DSM 44701T), isolated from a smear-ripened cheese.</title>
        <authorList>
            <consortium name="US DOE Joint Genome Institute (JGI-PGF)"/>
            <person name="Walter F."/>
            <person name="Albersmeier A."/>
            <person name="Kalinowski J."/>
            <person name="Ruckert C."/>
        </authorList>
    </citation>
    <scope>NUCLEOTIDE SEQUENCE [LARGE SCALE GENOMIC DNA]</scope>
    <source>
        <strain evidence="6 7">KCTC 12866</strain>
    </source>
</reference>
<dbReference type="PANTHER" id="PTHR30158">
    <property type="entry name" value="ACRA/E-RELATED COMPONENT OF DRUG EFFLUX TRANSPORTER"/>
    <property type="match status" value="1"/>
</dbReference>
<dbReference type="Gene3D" id="2.40.420.20">
    <property type="match status" value="1"/>
</dbReference>
<dbReference type="NCBIfam" id="TIGR01730">
    <property type="entry name" value="RND_mfp"/>
    <property type="match status" value="1"/>
</dbReference>
<dbReference type="InterPro" id="IPR058626">
    <property type="entry name" value="MdtA-like_b-barrel"/>
</dbReference>
<dbReference type="Pfam" id="PF25876">
    <property type="entry name" value="HH_MFP_RND"/>
    <property type="match status" value="1"/>
</dbReference>
<dbReference type="AlphaFoldDB" id="A0A8J3D803"/>
<dbReference type="Gene3D" id="2.40.50.100">
    <property type="match status" value="1"/>
</dbReference>
<comment type="caution">
    <text evidence="6">The sequence shown here is derived from an EMBL/GenBank/DDBJ whole genome shotgun (WGS) entry which is preliminary data.</text>
</comment>
<evidence type="ECO:0000259" key="4">
    <source>
        <dbReference type="Pfam" id="PF25944"/>
    </source>
</evidence>
<feature type="domain" description="Multidrug resistance protein MdtA-like alpha-helical hairpin" evidence="2">
    <location>
        <begin position="136"/>
        <end position="204"/>
    </location>
</feature>
<evidence type="ECO:0000256" key="1">
    <source>
        <dbReference type="ARBA" id="ARBA00009477"/>
    </source>
</evidence>
<protein>
    <submittedName>
        <fullName evidence="6">MexE family multidrug efflux RND transporter periplasmic adaptor subunit</fullName>
    </submittedName>
</protein>
<dbReference type="InterPro" id="IPR058624">
    <property type="entry name" value="MdtA-like_HH"/>
</dbReference>
<dbReference type="GO" id="GO:0005886">
    <property type="term" value="C:plasma membrane"/>
    <property type="evidence" value="ECO:0007669"/>
    <property type="project" value="TreeGrafter"/>
</dbReference>
<dbReference type="Pfam" id="PF25989">
    <property type="entry name" value="YknX_C"/>
    <property type="match status" value="1"/>
</dbReference>
<dbReference type="Pfam" id="PF25944">
    <property type="entry name" value="Beta-barrel_RND"/>
    <property type="match status" value="1"/>
</dbReference>
<feature type="domain" description="Multidrug resistance protein MdtA-like barrel-sandwich hybrid" evidence="3">
    <location>
        <begin position="95"/>
        <end position="233"/>
    </location>
</feature>
<dbReference type="Gene3D" id="1.10.287.470">
    <property type="entry name" value="Helix hairpin bin"/>
    <property type="match status" value="1"/>
</dbReference>
<evidence type="ECO:0000259" key="5">
    <source>
        <dbReference type="Pfam" id="PF25989"/>
    </source>
</evidence>
<dbReference type="GO" id="GO:0030313">
    <property type="term" value="C:cell envelope"/>
    <property type="evidence" value="ECO:0007669"/>
    <property type="project" value="UniProtKB-SubCell"/>
</dbReference>
<dbReference type="Gene3D" id="2.40.30.170">
    <property type="match status" value="1"/>
</dbReference>
<dbReference type="Pfam" id="PF25917">
    <property type="entry name" value="BSH_RND"/>
    <property type="match status" value="1"/>
</dbReference>
<comment type="similarity">
    <text evidence="1">Belongs to the membrane fusion protein (MFP) (TC 8.A.1) family.</text>
</comment>
<organism evidence="6 7">
    <name type="scientific">Persicitalea jodogahamensis</name>
    <dbReference type="NCBI Taxonomy" id="402147"/>
    <lineage>
        <taxon>Bacteria</taxon>
        <taxon>Pseudomonadati</taxon>
        <taxon>Bacteroidota</taxon>
        <taxon>Cytophagia</taxon>
        <taxon>Cytophagales</taxon>
        <taxon>Spirosomataceae</taxon>
        <taxon>Persicitalea</taxon>
    </lineage>
</organism>
<dbReference type="InterPro" id="IPR058625">
    <property type="entry name" value="MdtA-like_BSH"/>
</dbReference>
<keyword evidence="7" id="KW-1185">Reference proteome</keyword>
<dbReference type="InterPro" id="IPR006143">
    <property type="entry name" value="RND_pump_MFP"/>
</dbReference>